<comment type="similarity">
    <text evidence="1">Belongs to the GSKIP family.</text>
</comment>
<dbReference type="InterPro" id="IPR007967">
    <property type="entry name" value="GSKIP_dom"/>
</dbReference>
<dbReference type="GO" id="GO:0005737">
    <property type="term" value="C:cytoplasm"/>
    <property type="evidence" value="ECO:0007669"/>
    <property type="project" value="TreeGrafter"/>
</dbReference>
<evidence type="ECO:0000256" key="1">
    <source>
        <dbReference type="ARBA" id="ARBA00009571"/>
    </source>
</evidence>
<dbReference type="SUPFAM" id="SSF103107">
    <property type="entry name" value="Hypothetical protein c14orf129, hspc210"/>
    <property type="match status" value="1"/>
</dbReference>
<dbReference type="Proteomes" id="UP000694846">
    <property type="component" value="Unplaced"/>
</dbReference>
<dbReference type="Gene3D" id="3.30.2280.10">
    <property type="entry name" value="Hypothetical protein (hspc210)"/>
    <property type="match status" value="1"/>
</dbReference>
<dbReference type="InterPro" id="IPR037395">
    <property type="entry name" value="GSKIP"/>
</dbReference>
<dbReference type="AlphaFoldDB" id="A0A8B8GSI1"/>
<proteinExistence type="inferred from homology"/>
<dbReference type="GO" id="GO:0019207">
    <property type="term" value="F:kinase regulator activity"/>
    <property type="evidence" value="ECO:0007669"/>
    <property type="project" value="TreeGrafter"/>
</dbReference>
<evidence type="ECO:0000259" key="2">
    <source>
        <dbReference type="Pfam" id="PF05303"/>
    </source>
</evidence>
<dbReference type="Pfam" id="PF05303">
    <property type="entry name" value="GSKIP_dom"/>
    <property type="match status" value="1"/>
</dbReference>
<dbReference type="InterPro" id="IPR023231">
    <property type="entry name" value="GSKIP_dom_sf"/>
</dbReference>
<accession>A0A8B8GSI1</accession>
<dbReference type="OrthoDB" id="5804279at2759"/>
<dbReference type="RefSeq" id="XP_025425591.1">
    <property type="nucleotide sequence ID" value="XM_025569806.1"/>
</dbReference>
<evidence type="ECO:0000313" key="4">
    <source>
        <dbReference type="RefSeq" id="XP_025425591.1"/>
    </source>
</evidence>
<dbReference type="GO" id="GO:0051018">
    <property type="term" value="F:protein kinase A binding"/>
    <property type="evidence" value="ECO:0007669"/>
    <property type="project" value="TreeGrafter"/>
</dbReference>
<keyword evidence="3" id="KW-1185">Reference proteome</keyword>
<reference evidence="4" key="1">
    <citation type="submission" date="2025-08" db="UniProtKB">
        <authorList>
            <consortium name="RefSeq"/>
        </authorList>
    </citation>
    <scope>IDENTIFICATION</scope>
    <source>
        <tissue evidence="4">Whole body</tissue>
    </source>
</reference>
<sequence>MENTLDWYAEAKSVIQSERSLLKHIEISSLIVSNGVYLNIETLENQRFCVLLNHQGFCVVSKVFDQDTGYSQTFYETNFALFSNISKDYCRRFNELVNAKLNEFAGICEDKN</sequence>
<evidence type="ECO:0000313" key="3">
    <source>
        <dbReference type="Proteomes" id="UP000694846"/>
    </source>
</evidence>
<dbReference type="PANTHER" id="PTHR12490">
    <property type="entry name" value="GSK3B-INTERACTING PROTEIN"/>
    <property type="match status" value="1"/>
</dbReference>
<feature type="domain" description="GSKIP" evidence="2">
    <location>
        <begin position="9"/>
        <end position="103"/>
    </location>
</feature>
<name>A0A8B8GSI1_9HEMI</name>
<dbReference type="GO" id="GO:0060828">
    <property type="term" value="P:regulation of canonical Wnt signaling pathway"/>
    <property type="evidence" value="ECO:0007669"/>
    <property type="project" value="InterPro"/>
</dbReference>
<protein>
    <submittedName>
        <fullName evidence="4">GSK3B-interacting protein-like</fullName>
    </submittedName>
</protein>
<dbReference type="PANTHER" id="PTHR12490:SF4">
    <property type="entry name" value="GSK3B-INTERACTING PROTEIN"/>
    <property type="match status" value="1"/>
</dbReference>
<dbReference type="GeneID" id="112694363"/>
<organism evidence="3 4">
    <name type="scientific">Sipha flava</name>
    <name type="common">yellow sugarcane aphid</name>
    <dbReference type="NCBI Taxonomy" id="143950"/>
    <lineage>
        <taxon>Eukaryota</taxon>
        <taxon>Metazoa</taxon>
        <taxon>Ecdysozoa</taxon>
        <taxon>Arthropoda</taxon>
        <taxon>Hexapoda</taxon>
        <taxon>Insecta</taxon>
        <taxon>Pterygota</taxon>
        <taxon>Neoptera</taxon>
        <taxon>Paraneoptera</taxon>
        <taxon>Hemiptera</taxon>
        <taxon>Sternorrhyncha</taxon>
        <taxon>Aphidomorpha</taxon>
        <taxon>Aphidoidea</taxon>
        <taxon>Aphididae</taxon>
        <taxon>Sipha</taxon>
    </lineage>
</organism>
<gene>
    <name evidence="4" type="primary">LOC112694363</name>
</gene>